<dbReference type="Proteomes" id="UP000225358">
    <property type="component" value="Segment"/>
</dbReference>
<proteinExistence type="predicted"/>
<evidence type="ECO:0000313" key="1">
    <source>
        <dbReference type="EMBL" id="AOQ27277.1"/>
    </source>
</evidence>
<accession>A0A1D7XG45</accession>
<dbReference type="EMBL" id="KX552041">
    <property type="protein sequence ID" value="AOQ27277.1"/>
    <property type="molecule type" value="Genomic_DNA"/>
</dbReference>
<reference evidence="1" key="1">
    <citation type="submission" date="2017-02" db="EMBL/GenBank/DDBJ databases">
        <title>Complete genome sequence of two Escherichia coli phages, vB_EcoM_ ESCO5 and vB_EcoM_ESCO13, which are related to phAPEC8.</title>
        <authorList>
            <person name="Trotereau A."/>
            <person name="Gonnet M."/>
            <person name="Viardot A."/>
            <person name="Lalmanach A.-C."/>
            <person name="Guabiraba R."/>
            <person name="Chanteloup N."/>
            <person name="Schouler C."/>
        </authorList>
    </citation>
    <scope>NUCLEOTIDE SEQUENCE [LARGE SCALE GENOMIC DNA]</scope>
</reference>
<sequence length="93" mass="10495">MIKTFLKCVKATDNEWYSGLFTAGKKYEILNGTGKKFSLVVNDEGTKQMVFAESSVYGIFEVVQEGSPMILEYHGTNKPYTTMDVINNKRNAK</sequence>
<name>A0A1D7XG45_9CAUD</name>
<organism evidence="1 2">
    <name type="scientific">Escherichia phage ESCO13</name>
    <dbReference type="NCBI Taxonomy" id="1881104"/>
    <lineage>
        <taxon>Viruses</taxon>
        <taxon>Duplodnaviria</taxon>
        <taxon>Heunggongvirae</taxon>
        <taxon>Uroviricota</taxon>
        <taxon>Caudoviricetes</taxon>
        <taxon>Stephanstirmvirinae</taxon>
        <taxon>Phapecoctavirus</taxon>
        <taxon>Phapecoctavirus ESCO13</taxon>
    </lineage>
</organism>
<protein>
    <submittedName>
        <fullName evidence="1">Uncharacterized protein</fullName>
    </submittedName>
</protein>
<evidence type="ECO:0000313" key="2">
    <source>
        <dbReference type="Proteomes" id="UP000225358"/>
    </source>
</evidence>
<gene>
    <name evidence="1" type="ORF">ESCO13_00137</name>
</gene>
<keyword evidence="2" id="KW-1185">Reference proteome</keyword>